<sequence length="194" mass="21095">MSFWALQQHLAVRNKKRSMKKIKEIASKYNVSEETVSSLLAGLKLSGGRQVQFNIPELGGMGQWQGGMVMIGDMFNNSLKAKVAELCAELVPLSQTMAEEEKAAAPKKSKADKKAAEEYSSPAFSGSQNGSKYAYFAAENVLVVELEQDGKITKYSTKGFPLTGVQQSQDNGGRSLSFTYPGGTVTVKDLKKIK</sequence>
<organism evidence="1 2">
    <name type="scientific">Runella rosea</name>
    <dbReference type="NCBI Taxonomy" id="2259595"/>
    <lineage>
        <taxon>Bacteria</taxon>
        <taxon>Pseudomonadati</taxon>
        <taxon>Bacteroidota</taxon>
        <taxon>Cytophagia</taxon>
        <taxon>Cytophagales</taxon>
        <taxon>Spirosomataceae</taxon>
        <taxon>Runella</taxon>
    </lineage>
</organism>
<evidence type="ECO:0000313" key="1">
    <source>
        <dbReference type="EMBL" id="AXE17149.1"/>
    </source>
</evidence>
<dbReference type="EMBL" id="CP030850">
    <property type="protein sequence ID" value="AXE17149.1"/>
    <property type="molecule type" value="Genomic_DNA"/>
</dbReference>
<name>A0A344TES8_9BACT</name>
<protein>
    <submittedName>
        <fullName evidence="1">SHOCT domain-containing protein</fullName>
    </submittedName>
</protein>
<gene>
    <name evidence="1" type="ORF">DR864_05065</name>
</gene>
<reference evidence="1 2" key="1">
    <citation type="submission" date="2018-07" db="EMBL/GenBank/DDBJ databases">
        <title>Genome sequencing of Runella.</title>
        <authorList>
            <person name="Baek M.-G."/>
            <person name="Yi H."/>
        </authorList>
    </citation>
    <scope>NUCLEOTIDE SEQUENCE [LARGE SCALE GENOMIC DNA]</scope>
    <source>
        <strain evidence="1 2">HYN0085</strain>
    </source>
</reference>
<dbReference type="Proteomes" id="UP000251993">
    <property type="component" value="Chromosome"/>
</dbReference>
<proteinExistence type="predicted"/>
<evidence type="ECO:0000313" key="2">
    <source>
        <dbReference type="Proteomes" id="UP000251993"/>
    </source>
</evidence>
<dbReference type="KEGG" id="run:DR864_05065"/>
<keyword evidence="2" id="KW-1185">Reference proteome</keyword>
<dbReference type="OrthoDB" id="1778949at2"/>
<accession>A0A344TES8</accession>
<dbReference type="AlphaFoldDB" id="A0A344TES8"/>